<gene>
    <name evidence="7" type="ORF">TMS3_0124710</name>
</gene>
<accession>A0A0A1YDG1</accession>
<dbReference type="Gene3D" id="3.30.390.30">
    <property type="match status" value="1"/>
</dbReference>
<reference evidence="7 8" key="1">
    <citation type="journal article" date="2014" name="Genome Announc.">
        <title>Draft Genome Sequence of Petroleum Oil-Degrading Marine Bacterium Pseudomonas taeanensis Strain MS-3, Isolated from a Crude Oil-Contaminated Seashore.</title>
        <authorList>
            <person name="Lee S.Y."/>
            <person name="Kim S.H."/>
            <person name="Lee D.G."/>
            <person name="Shin S."/>
            <person name="Yun S.H."/>
            <person name="Choi C.W."/>
            <person name="Chung Y.H."/>
            <person name="Choi J.S."/>
            <person name="Kahng H.Y."/>
            <person name="Kim S.I."/>
        </authorList>
    </citation>
    <scope>NUCLEOTIDE SEQUENCE [LARGE SCALE GENOMIC DNA]</scope>
    <source>
        <strain evidence="7 8">MS-3</strain>
    </source>
</reference>
<dbReference type="InterPro" id="IPR023753">
    <property type="entry name" value="FAD/NAD-binding_dom"/>
</dbReference>
<comment type="caution">
    <text evidence="7">The sequence shown here is derived from an EMBL/GenBank/DDBJ whole genome shotgun (WGS) entry which is preliminary data.</text>
</comment>
<dbReference type="eggNOG" id="COG1251">
    <property type="taxonomic scope" value="Bacteria"/>
</dbReference>
<evidence type="ECO:0000256" key="3">
    <source>
        <dbReference type="ARBA" id="ARBA00022827"/>
    </source>
</evidence>
<organism evidence="7 8">
    <name type="scientific">Pseudomonas taeanensis MS-3</name>
    <dbReference type="NCBI Taxonomy" id="1395571"/>
    <lineage>
        <taxon>Bacteria</taxon>
        <taxon>Pseudomonadati</taxon>
        <taxon>Pseudomonadota</taxon>
        <taxon>Gammaproteobacteria</taxon>
        <taxon>Pseudomonadales</taxon>
        <taxon>Pseudomonadaceae</taxon>
        <taxon>Pseudomonas</taxon>
    </lineage>
</organism>
<evidence type="ECO:0000259" key="6">
    <source>
        <dbReference type="Pfam" id="PF14759"/>
    </source>
</evidence>
<dbReference type="AlphaFoldDB" id="A0A0A1YDG1"/>
<evidence type="ECO:0000313" key="7">
    <source>
        <dbReference type="EMBL" id="KFX67382.1"/>
    </source>
</evidence>
<dbReference type="PANTHER" id="PTHR43557:SF2">
    <property type="entry name" value="RIESKE DOMAIN-CONTAINING PROTEIN-RELATED"/>
    <property type="match status" value="1"/>
</dbReference>
<dbReference type="InterPro" id="IPR050446">
    <property type="entry name" value="FAD-oxidoreductase/Apoptosis"/>
</dbReference>
<dbReference type="PANTHER" id="PTHR43557">
    <property type="entry name" value="APOPTOSIS-INDUCING FACTOR 1"/>
    <property type="match status" value="1"/>
</dbReference>
<evidence type="ECO:0000256" key="1">
    <source>
        <dbReference type="ARBA" id="ARBA00001974"/>
    </source>
</evidence>
<dbReference type="EMBL" id="AWSQ01000012">
    <property type="protein sequence ID" value="KFX67382.1"/>
    <property type="molecule type" value="Genomic_DNA"/>
</dbReference>
<dbReference type="InterPro" id="IPR016156">
    <property type="entry name" value="FAD/NAD-linked_Rdtase_dimer_sf"/>
</dbReference>
<dbReference type="InterPro" id="IPR028202">
    <property type="entry name" value="Reductase_C"/>
</dbReference>
<keyword evidence="2" id="KW-0285">Flavoprotein</keyword>
<evidence type="ECO:0000313" key="8">
    <source>
        <dbReference type="Proteomes" id="UP000030063"/>
    </source>
</evidence>
<keyword evidence="8" id="KW-1185">Reference proteome</keyword>
<feature type="domain" description="FAD/NAD(P)-binding" evidence="5">
    <location>
        <begin position="4"/>
        <end position="299"/>
    </location>
</feature>
<evidence type="ECO:0000256" key="2">
    <source>
        <dbReference type="ARBA" id="ARBA00022630"/>
    </source>
</evidence>
<dbReference type="GO" id="GO:0016651">
    <property type="term" value="F:oxidoreductase activity, acting on NAD(P)H"/>
    <property type="evidence" value="ECO:0007669"/>
    <property type="project" value="TreeGrafter"/>
</dbReference>
<dbReference type="SUPFAM" id="SSF51905">
    <property type="entry name" value="FAD/NAD(P)-binding domain"/>
    <property type="match status" value="2"/>
</dbReference>
<name>A0A0A1YDG1_9PSED</name>
<evidence type="ECO:0000256" key="4">
    <source>
        <dbReference type="ARBA" id="ARBA00023002"/>
    </source>
</evidence>
<dbReference type="GO" id="GO:0005737">
    <property type="term" value="C:cytoplasm"/>
    <property type="evidence" value="ECO:0007669"/>
    <property type="project" value="TreeGrafter"/>
</dbReference>
<keyword evidence="3" id="KW-0274">FAD</keyword>
<feature type="domain" description="Reductase C-terminal" evidence="6">
    <location>
        <begin position="320"/>
        <end position="403"/>
    </location>
</feature>
<dbReference type="Pfam" id="PF14759">
    <property type="entry name" value="Reductase_C"/>
    <property type="match status" value="1"/>
</dbReference>
<dbReference type="PRINTS" id="PR00411">
    <property type="entry name" value="PNDRDTASEI"/>
</dbReference>
<keyword evidence="4" id="KW-0560">Oxidoreductase</keyword>
<dbReference type="OrthoDB" id="9800167at2"/>
<evidence type="ECO:0000259" key="5">
    <source>
        <dbReference type="Pfam" id="PF07992"/>
    </source>
</evidence>
<dbReference type="Proteomes" id="UP000030063">
    <property type="component" value="Unassembled WGS sequence"/>
</dbReference>
<dbReference type="STRING" id="1395571.TMS3_0124710"/>
<dbReference type="PRINTS" id="PR00368">
    <property type="entry name" value="FADPNR"/>
</dbReference>
<dbReference type="Gene3D" id="3.50.50.60">
    <property type="entry name" value="FAD/NAD(P)-binding domain"/>
    <property type="match status" value="2"/>
</dbReference>
<protein>
    <submittedName>
        <fullName evidence="7">Pyridine nucleotide-disulfide oxidoreductase</fullName>
    </submittedName>
</protein>
<dbReference type="InterPro" id="IPR036188">
    <property type="entry name" value="FAD/NAD-bd_sf"/>
</dbReference>
<comment type="cofactor">
    <cofactor evidence="1">
        <name>FAD</name>
        <dbReference type="ChEBI" id="CHEBI:57692"/>
    </cofactor>
</comment>
<dbReference type="Pfam" id="PF07992">
    <property type="entry name" value="Pyr_redox_2"/>
    <property type="match status" value="1"/>
</dbReference>
<proteinExistence type="predicted"/>
<sequence length="407" mass="43591">MINDVVIIGGGLAGATTARTLRGKGYSGRIHMVANENYLPYDRPSLSKDMLGRKIEAPPKLMDATWYENEKIDLHLGDGAVAIDAKKRRVTLQSGLVLSFDRLLFATGIRPRTLPVAGGHLEGVHRLRDVKDCVSLLKAFEAGRSLVIIGGGLIGCEVATTARKAGLDVTIVECADELLTRVLGRQVGAWCREQLQAMGVRIELQAQVEVIHGEQCVRSVMLSDGRELSADMILSSIGGVPDDILLSTAGVVCETGVVVDACGHTSCDGIYAAGDVAAWPLKHGGRRSLETFINTQQQAETASLAMLGERHPAPQVATSWTEIASQRIQMIGDIQGPGDYVWRGELNSGQSAFLVRLLDGKALAAVAINASKDFIGLSRMVMSEIRVCPVSLSNAEVSVRELLKSGR</sequence>
<dbReference type="RefSeq" id="WP_025167842.1">
    <property type="nucleotide sequence ID" value="NZ_AWSQ01000012.1"/>
</dbReference>
<dbReference type="SUPFAM" id="SSF55424">
    <property type="entry name" value="FAD/NAD-linked reductases, dimerisation (C-terminal) domain"/>
    <property type="match status" value="1"/>
</dbReference>